<evidence type="ECO:0000313" key="1">
    <source>
        <dbReference type="EMBL" id="EDQ99645.1"/>
    </source>
</evidence>
<sequence>MFPTFEDQNPVHSDTEWTGFWSSKVGKYYITIVSNMRESPPSFAKDRVLLF</sequence>
<name>B0E0N1_LACBS</name>
<evidence type="ECO:0000313" key="2">
    <source>
        <dbReference type="Proteomes" id="UP000001194"/>
    </source>
</evidence>
<protein>
    <submittedName>
        <fullName evidence="1">Predicted protein</fullName>
    </submittedName>
</protein>
<dbReference type="Proteomes" id="UP000001194">
    <property type="component" value="Unassembled WGS sequence"/>
</dbReference>
<dbReference type="GeneID" id="6085406"/>
<accession>B0E0N1</accession>
<dbReference type="RefSeq" id="XP_001889756.1">
    <property type="nucleotide sequence ID" value="XM_001889721.1"/>
</dbReference>
<dbReference type="EMBL" id="DS547161">
    <property type="protein sequence ID" value="EDQ99645.1"/>
    <property type="molecule type" value="Genomic_DNA"/>
</dbReference>
<proteinExistence type="predicted"/>
<organism evidence="2">
    <name type="scientific">Laccaria bicolor (strain S238N-H82 / ATCC MYA-4686)</name>
    <name type="common">Bicoloured deceiver</name>
    <name type="synonym">Laccaria laccata var. bicolor</name>
    <dbReference type="NCBI Taxonomy" id="486041"/>
    <lineage>
        <taxon>Eukaryota</taxon>
        <taxon>Fungi</taxon>
        <taxon>Dikarya</taxon>
        <taxon>Basidiomycota</taxon>
        <taxon>Agaricomycotina</taxon>
        <taxon>Agaricomycetes</taxon>
        <taxon>Agaricomycetidae</taxon>
        <taxon>Agaricales</taxon>
        <taxon>Agaricineae</taxon>
        <taxon>Hydnangiaceae</taxon>
        <taxon>Laccaria</taxon>
    </lineage>
</organism>
<dbReference type="HOGENOM" id="CLU_3106811_0_0_1"/>
<reference evidence="1 2" key="1">
    <citation type="journal article" date="2008" name="Nature">
        <title>The genome of Laccaria bicolor provides insights into mycorrhizal symbiosis.</title>
        <authorList>
            <person name="Martin F."/>
            <person name="Aerts A."/>
            <person name="Ahren D."/>
            <person name="Brun A."/>
            <person name="Danchin E.G.J."/>
            <person name="Duchaussoy F."/>
            <person name="Gibon J."/>
            <person name="Kohler A."/>
            <person name="Lindquist E."/>
            <person name="Pereda V."/>
            <person name="Salamov A."/>
            <person name="Shapiro H.J."/>
            <person name="Wuyts J."/>
            <person name="Blaudez D."/>
            <person name="Buee M."/>
            <person name="Brokstein P."/>
            <person name="Canbaeck B."/>
            <person name="Cohen D."/>
            <person name="Courty P.E."/>
            <person name="Coutinho P.M."/>
            <person name="Delaruelle C."/>
            <person name="Detter J.C."/>
            <person name="Deveau A."/>
            <person name="DiFazio S."/>
            <person name="Duplessis S."/>
            <person name="Fraissinet-Tachet L."/>
            <person name="Lucic E."/>
            <person name="Frey-Klett P."/>
            <person name="Fourrey C."/>
            <person name="Feussner I."/>
            <person name="Gay G."/>
            <person name="Grimwood J."/>
            <person name="Hoegger P.J."/>
            <person name="Jain P."/>
            <person name="Kilaru S."/>
            <person name="Labbe J."/>
            <person name="Lin Y.C."/>
            <person name="Legue V."/>
            <person name="Le Tacon F."/>
            <person name="Marmeisse R."/>
            <person name="Melayah D."/>
            <person name="Montanini B."/>
            <person name="Muratet M."/>
            <person name="Nehls U."/>
            <person name="Niculita-Hirzel H."/>
            <person name="Oudot-Le Secq M.P."/>
            <person name="Peter M."/>
            <person name="Quesneville H."/>
            <person name="Rajashekar B."/>
            <person name="Reich M."/>
            <person name="Rouhier N."/>
            <person name="Schmutz J."/>
            <person name="Yin T."/>
            <person name="Chalot M."/>
            <person name="Henrissat B."/>
            <person name="Kuees U."/>
            <person name="Lucas S."/>
            <person name="Van de Peer Y."/>
            <person name="Podila G.K."/>
            <person name="Polle A."/>
            <person name="Pukkila P.J."/>
            <person name="Richardson P.M."/>
            <person name="Rouze P."/>
            <person name="Sanders I.R."/>
            <person name="Stajich J.E."/>
            <person name="Tunlid A."/>
            <person name="Tuskan G."/>
            <person name="Grigoriev I.V."/>
        </authorList>
    </citation>
    <scope>NUCLEOTIDE SEQUENCE [LARGE SCALE GENOMIC DNA]</scope>
    <source>
        <strain evidence="2">S238N-H82 / ATCC MYA-4686</strain>
    </source>
</reference>
<keyword evidence="2" id="KW-1185">Reference proteome</keyword>
<dbReference type="AlphaFoldDB" id="B0E0N1"/>
<gene>
    <name evidence="1" type="ORF">LACBIDRAFT_316298</name>
</gene>
<dbReference type="InParanoid" id="B0E0N1"/>
<dbReference type="KEGG" id="lbc:LACBIDRAFT_316298"/>